<keyword evidence="2" id="KW-0560">Oxidoreductase</keyword>
<evidence type="ECO:0000256" key="1">
    <source>
        <dbReference type="ARBA" id="ARBA00001947"/>
    </source>
</evidence>
<dbReference type="Pfam" id="PF00107">
    <property type="entry name" value="ADH_zinc_N"/>
    <property type="match status" value="1"/>
</dbReference>
<sequence>MPTPSQTTAAVLVDYNVPPELRSLPVPELEPGAALVKVEASTMCGTDVHIWRGEYAAGGLSKLPLVPGHEIVGRVVALGSERRVDALNRPLAEGDLVAWSYAWCGHCYWCTIAKQPTQCESARMYGWGPADQAPYITGGFSEYAYVMPPCSMIKVPDGLDPAVAASATCAFRTIIHGYEKIGRIETTDTVVIQGSGPIGLYALAYAVQSGAHRTIMIGAPTARLDIAKRWGAEVALDVTGSSVEERHARVHELTDGRGADLVVECSGANAAFVEGMDLVRRGGRYLVIGASEPRPVEMRATYFNLRQLTVAGTMSGDISHYYRALQFLHDHGDRFSFGDLLGSRFTLDKVGDALLGMEQMREIKPVILPSAPTS</sequence>
<dbReference type="SMART" id="SM00829">
    <property type="entry name" value="PKS_ER"/>
    <property type="match status" value="1"/>
</dbReference>
<feature type="domain" description="FHA" evidence="3">
    <location>
        <begin position="215"/>
        <end position="278"/>
    </location>
</feature>
<dbReference type="InterPro" id="IPR050129">
    <property type="entry name" value="Zn_alcohol_dh"/>
</dbReference>
<gene>
    <name evidence="4" type="ORF">ACFQ34_23160</name>
</gene>
<dbReference type="InterPro" id="IPR011032">
    <property type="entry name" value="GroES-like_sf"/>
</dbReference>
<dbReference type="EMBL" id="JBHTMB010000208">
    <property type="protein sequence ID" value="MFD1236201.1"/>
    <property type="molecule type" value="Genomic_DNA"/>
</dbReference>
<reference evidence="5" key="1">
    <citation type="journal article" date="2019" name="Int. J. Syst. Evol. Microbiol.">
        <title>The Global Catalogue of Microorganisms (GCM) 10K type strain sequencing project: providing services to taxonomists for standard genome sequencing and annotation.</title>
        <authorList>
            <consortium name="The Broad Institute Genomics Platform"/>
            <consortium name="The Broad Institute Genome Sequencing Center for Infectious Disease"/>
            <person name="Wu L."/>
            <person name="Ma J."/>
        </authorList>
    </citation>
    <scope>NUCLEOTIDE SEQUENCE [LARGE SCALE GENOMIC DNA]</scope>
    <source>
        <strain evidence="5">CCUG 49018</strain>
    </source>
</reference>
<dbReference type="InterPro" id="IPR036291">
    <property type="entry name" value="NAD(P)-bd_dom_sf"/>
</dbReference>
<dbReference type="InterPro" id="IPR013149">
    <property type="entry name" value="ADH-like_C"/>
</dbReference>
<dbReference type="InterPro" id="IPR013154">
    <property type="entry name" value="ADH-like_N"/>
</dbReference>
<name>A0ABW3VPD8_9PSEU</name>
<evidence type="ECO:0000313" key="4">
    <source>
        <dbReference type="EMBL" id="MFD1236201.1"/>
    </source>
</evidence>
<evidence type="ECO:0000313" key="5">
    <source>
        <dbReference type="Proteomes" id="UP001597182"/>
    </source>
</evidence>
<accession>A0ABW3VPD8</accession>
<comment type="cofactor">
    <cofactor evidence="1">
        <name>Zn(2+)</name>
        <dbReference type="ChEBI" id="CHEBI:29105"/>
    </cofactor>
</comment>
<comment type="caution">
    <text evidence="4">The sequence shown here is derived from an EMBL/GenBank/DDBJ whole genome shotgun (WGS) entry which is preliminary data.</text>
</comment>
<dbReference type="CDD" id="cd08231">
    <property type="entry name" value="MDR_TM0436_like"/>
    <property type="match status" value="1"/>
</dbReference>
<dbReference type="SUPFAM" id="SSF50129">
    <property type="entry name" value="GroES-like"/>
    <property type="match status" value="1"/>
</dbReference>
<dbReference type="SUPFAM" id="SSF51735">
    <property type="entry name" value="NAD(P)-binding Rossmann-fold domains"/>
    <property type="match status" value="1"/>
</dbReference>
<evidence type="ECO:0000256" key="2">
    <source>
        <dbReference type="ARBA" id="ARBA00023002"/>
    </source>
</evidence>
<dbReference type="Proteomes" id="UP001597182">
    <property type="component" value="Unassembled WGS sequence"/>
</dbReference>
<evidence type="ECO:0000259" key="3">
    <source>
        <dbReference type="PROSITE" id="PS50006"/>
    </source>
</evidence>
<organism evidence="4 5">
    <name type="scientific">Pseudonocardia benzenivorans</name>
    <dbReference type="NCBI Taxonomy" id="228005"/>
    <lineage>
        <taxon>Bacteria</taxon>
        <taxon>Bacillati</taxon>
        <taxon>Actinomycetota</taxon>
        <taxon>Actinomycetes</taxon>
        <taxon>Pseudonocardiales</taxon>
        <taxon>Pseudonocardiaceae</taxon>
        <taxon>Pseudonocardia</taxon>
    </lineage>
</organism>
<dbReference type="RefSeq" id="WP_339124795.1">
    <property type="nucleotide sequence ID" value="NZ_BAABKS010000100.1"/>
</dbReference>
<dbReference type="PROSITE" id="PS50006">
    <property type="entry name" value="FHA_DOMAIN"/>
    <property type="match status" value="1"/>
</dbReference>
<keyword evidence="5" id="KW-1185">Reference proteome</keyword>
<dbReference type="PANTHER" id="PTHR43401">
    <property type="entry name" value="L-THREONINE 3-DEHYDROGENASE"/>
    <property type="match status" value="1"/>
</dbReference>
<dbReference type="InterPro" id="IPR020843">
    <property type="entry name" value="ER"/>
</dbReference>
<protein>
    <submittedName>
        <fullName evidence="4">Zinc-binding dehydrogenase</fullName>
    </submittedName>
</protein>
<dbReference type="Gene3D" id="3.40.50.720">
    <property type="entry name" value="NAD(P)-binding Rossmann-like Domain"/>
    <property type="match status" value="1"/>
</dbReference>
<dbReference type="Pfam" id="PF08240">
    <property type="entry name" value="ADH_N"/>
    <property type="match status" value="1"/>
</dbReference>
<proteinExistence type="predicted"/>
<dbReference type="Gene3D" id="3.90.180.10">
    <property type="entry name" value="Medium-chain alcohol dehydrogenases, catalytic domain"/>
    <property type="match status" value="1"/>
</dbReference>
<dbReference type="InterPro" id="IPR000253">
    <property type="entry name" value="FHA_dom"/>
</dbReference>